<accession>A0ABY6ZIS9</accession>
<evidence type="ECO:0000313" key="3">
    <source>
        <dbReference type="Proteomes" id="UP001164761"/>
    </source>
</evidence>
<dbReference type="NCBIfam" id="TIGR01665">
    <property type="entry name" value="put_anti_recept"/>
    <property type="match status" value="1"/>
</dbReference>
<evidence type="ECO:0000313" key="2">
    <source>
        <dbReference type="EMBL" id="WAH42833.1"/>
    </source>
</evidence>
<organism evidence="2 3">
    <name type="scientific">Alicyclobacillus fastidiosus</name>
    <dbReference type="NCBI Taxonomy" id="392011"/>
    <lineage>
        <taxon>Bacteria</taxon>
        <taxon>Bacillati</taxon>
        <taxon>Bacillota</taxon>
        <taxon>Bacilli</taxon>
        <taxon>Bacillales</taxon>
        <taxon>Alicyclobacillaceae</taxon>
        <taxon>Alicyclobacillus</taxon>
    </lineage>
</organism>
<keyword evidence="3" id="KW-1185">Reference proteome</keyword>
<proteinExistence type="predicted"/>
<reference evidence="2" key="1">
    <citation type="submission" date="2022-08" db="EMBL/GenBank/DDBJ databases">
        <title>Alicyclobacillus fastidiosus DSM 17978, complete genome.</title>
        <authorList>
            <person name="Wang Q."/>
            <person name="Cai R."/>
            <person name="Wang Z."/>
        </authorList>
    </citation>
    <scope>NUCLEOTIDE SEQUENCE</scope>
    <source>
        <strain evidence="2">DSM 17978</strain>
    </source>
</reference>
<gene>
    <name evidence="2" type="ORF">NZD89_05230</name>
</gene>
<dbReference type="InterPro" id="IPR010572">
    <property type="entry name" value="Tail_dom"/>
</dbReference>
<dbReference type="EMBL" id="CP104067">
    <property type="protein sequence ID" value="WAH42833.1"/>
    <property type="molecule type" value="Genomic_DNA"/>
</dbReference>
<evidence type="ECO:0000259" key="1">
    <source>
        <dbReference type="Pfam" id="PF06605"/>
    </source>
</evidence>
<dbReference type="InterPro" id="IPR007119">
    <property type="entry name" value="Phage_tail_spike_N"/>
</dbReference>
<dbReference type="RefSeq" id="WP_268006708.1">
    <property type="nucleotide sequence ID" value="NZ_BSUT01000001.1"/>
</dbReference>
<dbReference type="Proteomes" id="UP001164761">
    <property type="component" value="Chromosome"/>
</dbReference>
<sequence>MIWVFDTQENLRSVLTNDSPGGCPYWDDKHSESLTDGSLTYDFSCAADHEAASFIEGYGYVAIQDLDKNLVLFQITSIEEDEDDNGRYYNVSCENAVYELIGNYIRPTTWNSYTIEQAMDGALYGTRWQRGITEFLGTQTLSFTEMTTVYQGLQDIRTTWGGEFRFRVTMQGARITGRYIDIVKKRGTVTMERFEYRRNMKGVTKTVDMSTLVTALIGQGQSTSDGSGVLTFADVEWSKAKGDPADKPLGQDWIGDEDALQTYGRNGQHVFGLYSDDNQTDANQLLLDTYNALQTQKTPSITYAVDMVLLGDGVRLGDTIVIRDTEFQPPLLFTARVVGLDLSYSDSTQDTATLGACPSNP</sequence>
<feature type="domain" description="Tail spike" evidence="1">
    <location>
        <begin position="98"/>
        <end position="351"/>
    </location>
</feature>
<name>A0ABY6ZIS9_9BACL</name>
<protein>
    <submittedName>
        <fullName evidence="2">Phage tail protein</fullName>
    </submittedName>
</protein>
<dbReference type="Pfam" id="PF06605">
    <property type="entry name" value="Prophage_tail"/>
    <property type="match status" value="1"/>
</dbReference>